<evidence type="ECO:0000313" key="1">
    <source>
        <dbReference type="EMBL" id="VVC04390.1"/>
    </source>
</evidence>
<reference evidence="1 2" key="1">
    <citation type="submission" date="2019-08" db="EMBL/GenBank/DDBJ databases">
        <authorList>
            <person name="Vazquez-Campos X."/>
        </authorList>
    </citation>
    <scope>NUCLEOTIDE SEQUENCE [LARGE SCALE GENOMIC DNA]</scope>
    <source>
        <strain evidence="1">LFW-283_2</strain>
    </source>
</reference>
<dbReference type="EMBL" id="CABMJJ010000009">
    <property type="protein sequence ID" value="VVC04390.1"/>
    <property type="molecule type" value="Genomic_DNA"/>
</dbReference>
<accession>A0A5E4LR06</accession>
<organism evidence="1 2">
    <name type="scientific">Candidatus Bilamarchaeum dharawalense</name>
    <dbReference type="NCBI Taxonomy" id="2885759"/>
    <lineage>
        <taxon>Archaea</taxon>
        <taxon>Candidatus Micrarchaeota</taxon>
        <taxon>Candidatus Micrarchaeia</taxon>
        <taxon>Candidatus Anstonellales</taxon>
        <taxon>Candidatus Bilamarchaeaceae</taxon>
        <taxon>Candidatus Bilamarchaeum</taxon>
    </lineage>
</organism>
<dbReference type="Proteomes" id="UP000789941">
    <property type="component" value="Unassembled WGS sequence"/>
</dbReference>
<dbReference type="AlphaFoldDB" id="A0A5E4LR06"/>
<evidence type="ECO:0008006" key="3">
    <source>
        <dbReference type="Google" id="ProtNLM"/>
    </source>
</evidence>
<name>A0A5E4LR06_9ARCH</name>
<gene>
    <name evidence="1" type="ORF">LFW2832_00915</name>
</gene>
<dbReference type="InterPro" id="IPR029060">
    <property type="entry name" value="PIN-like_dom_sf"/>
</dbReference>
<evidence type="ECO:0000313" key="2">
    <source>
        <dbReference type="Proteomes" id="UP000789941"/>
    </source>
</evidence>
<dbReference type="Gene3D" id="3.40.50.1010">
    <property type="entry name" value="5'-nuclease"/>
    <property type="match status" value="1"/>
</dbReference>
<dbReference type="SUPFAM" id="SSF88723">
    <property type="entry name" value="PIN domain-like"/>
    <property type="match status" value="1"/>
</dbReference>
<sequence length="124" mass="13849">MEKICLDFEAALDFLRGEPAIIDKMRYYADHEEICITSLTMMHLLEVINKSEVVSSFSANVTVLPFDKKAAQIASKILNDMKERSDGFRITDSILTAAICMANDAHLFTKSTGKFEGIKGLKKV</sequence>
<comment type="caution">
    <text evidence="1">The sequence shown here is derived from an EMBL/GenBank/DDBJ whole genome shotgun (WGS) entry which is preliminary data.</text>
</comment>
<protein>
    <recommendedName>
        <fullName evidence="3">PIN domain-containing protein</fullName>
    </recommendedName>
</protein>
<proteinExistence type="predicted"/>